<reference evidence="8" key="1">
    <citation type="submission" date="2020-04" db="EMBL/GenBank/DDBJ databases">
        <authorList>
            <person name="Alioto T."/>
            <person name="Alioto T."/>
            <person name="Gomez Garrido J."/>
        </authorList>
    </citation>
    <scope>NUCLEOTIDE SEQUENCE</scope>
    <source>
        <strain evidence="8">A484AB</strain>
    </source>
</reference>
<evidence type="ECO:0000313" key="9">
    <source>
        <dbReference type="Proteomes" id="UP001152795"/>
    </source>
</evidence>
<evidence type="ECO:0000256" key="6">
    <source>
        <dbReference type="ARBA" id="ARBA00023284"/>
    </source>
</evidence>
<organism evidence="8 9">
    <name type="scientific">Paramuricea clavata</name>
    <name type="common">Red gorgonian</name>
    <name type="synonym">Violescent sea-whip</name>
    <dbReference type="NCBI Taxonomy" id="317549"/>
    <lineage>
        <taxon>Eukaryota</taxon>
        <taxon>Metazoa</taxon>
        <taxon>Cnidaria</taxon>
        <taxon>Anthozoa</taxon>
        <taxon>Octocorallia</taxon>
        <taxon>Malacalcyonacea</taxon>
        <taxon>Plexauridae</taxon>
        <taxon>Paramuricea</taxon>
    </lineage>
</organism>
<dbReference type="InterPro" id="IPR010357">
    <property type="entry name" value="TXNDC17_dom"/>
</dbReference>
<evidence type="ECO:0000256" key="1">
    <source>
        <dbReference type="ARBA" id="ARBA00004496"/>
    </source>
</evidence>
<name>A0A7D9DBH9_PARCT</name>
<feature type="domain" description="Thioredoxin" evidence="7">
    <location>
        <begin position="8"/>
        <end position="123"/>
    </location>
</feature>
<gene>
    <name evidence="8" type="ORF">PACLA_8A070365</name>
</gene>
<keyword evidence="9" id="KW-1185">Reference proteome</keyword>
<dbReference type="InterPro" id="IPR045108">
    <property type="entry name" value="TXNDC17-like"/>
</dbReference>
<dbReference type="EMBL" id="CACRXK020000347">
    <property type="protein sequence ID" value="CAB3981051.1"/>
    <property type="molecule type" value="Genomic_DNA"/>
</dbReference>
<dbReference type="GO" id="GO:0005829">
    <property type="term" value="C:cytosol"/>
    <property type="evidence" value="ECO:0007669"/>
    <property type="project" value="TreeGrafter"/>
</dbReference>
<comment type="caution">
    <text evidence="8">The sequence shown here is derived from an EMBL/GenBank/DDBJ whole genome shotgun (WGS) entry which is preliminary data.</text>
</comment>
<dbReference type="OrthoDB" id="78947at2759"/>
<dbReference type="GO" id="GO:0047134">
    <property type="term" value="F:protein-disulfide reductase [NAD(P)H] activity"/>
    <property type="evidence" value="ECO:0007669"/>
    <property type="project" value="InterPro"/>
</dbReference>
<evidence type="ECO:0000259" key="7">
    <source>
        <dbReference type="Pfam" id="PF06110"/>
    </source>
</evidence>
<keyword evidence="5" id="KW-1015">Disulfide bond</keyword>
<dbReference type="FunFam" id="3.40.30.10:FF:000124">
    <property type="entry name" value="Thioredoxin domain-containing 17"/>
    <property type="match status" value="1"/>
</dbReference>
<keyword evidence="4" id="KW-0963">Cytoplasm</keyword>
<dbReference type="SUPFAM" id="SSF52833">
    <property type="entry name" value="Thioredoxin-like"/>
    <property type="match status" value="1"/>
</dbReference>
<dbReference type="CDD" id="cd02952">
    <property type="entry name" value="TRP14_like"/>
    <property type="match status" value="1"/>
</dbReference>
<accession>A0A7D9DBH9</accession>
<dbReference type="InterPro" id="IPR036249">
    <property type="entry name" value="Thioredoxin-like_sf"/>
</dbReference>
<dbReference type="Pfam" id="PF06110">
    <property type="entry name" value="TXD17-like_Trx"/>
    <property type="match status" value="1"/>
</dbReference>
<evidence type="ECO:0000256" key="4">
    <source>
        <dbReference type="ARBA" id="ARBA00022490"/>
    </source>
</evidence>
<dbReference type="PANTHER" id="PTHR12452:SF0">
    <property type="entry name" value="THIOREDOXIN DOMAIN-CONTAINING PROTEIN 17"/>
    <property type="match status" value="1"/>
</dbReference>
<evidence type="ECO:0000256" key="2">
    <source>
        <dbReference type="ARBA" id="ARBA00008987"/>
    </source>
</evidence>
<evidence type="ECO:0000256" key="3">
    <source>
        <dbReference type="ARBA" id="ARBA00016949"/>
    </source>
</evidence>
<evidence type="ECO:0000313" key="8">
    <source>
        <dbReference type="EMBL" id="CAB3981051.1"/>
    </source>
</evidence>
<dbReference type="Gene3D" id="3.40.30.10">
    <property type="entry name" value="Glutaredoxin"/>
    <property type="match status" value="1"/>
</dbReference>
<comment type="subcellular location">
    <subcellularLocation>
        <location evidence="1">Cytoplasm</location>
    </subcellularLocation>
</comment>
<dbReference type="Proteomes" id="UP001152795">
    <property type="component" value="Unassembled WGS sequence"/>
</dbReference>
<keyword evidence="6" id="KW-0676">Redox-active center</keyword>
<dbReference type="PANTHER" id="PTHR12452">
    <property type="entry name" value="42-9-9 PROTEIN-RELATED"/>
    <property type="match status" value="1"/>
</dbReference>
<evidence type="ECO:0000256" key="5">
    <source>
        <dbReference type="ARBA" id="ARBA00023157"/>
    </source>
</evidence>
<protein>
    <recommendedName>
        <fullName evidence="3">Thioredoxin domain-containing protein 17</fullName>
    </recommendedName>
</protein>
<sequence>MSEEVKVNGLSELLAKLDSLKEQNDVYILFTGSKDSSGNSWCSDCNDADPVIKKCLPNAPEGSVFICCIVGDRSVWKDPENEFRKHPQFKLTGIPTLIKWKTANRLGPDDCKKQDLVEMIFED</sequence>
<comment type="similarity">
    <text evidence="2">Belongs to the thioredoxin family.</text>
</comment>
<proteinExistence type="inferred from homology"/>
<dbReference type="AlphaFoldDB" id="A0A7D9DBH9"/>